<dbReference type="SUPFAM" id="SSF50978">
    <property type="entry name" value="WD40 repeat-like"/>
    <property type="match status" value="1"/>
</dbReference>
<evidence type="ECO:0000313" key="3">
    <source>
        <dbReference type="Proteomes" id="UP000479000"/>
    </source>
</evidence>
<dbReference type="SMART" id="SM00320">
    <property type="entry name" value="WD40"/>
    <property type="match status" value="1"/>
</dbReference>
<dbReference type="EMBL" id="CADCXU010016334">
    <property type="protein sequence ID" value="CAB0005378.1"/>
    <property type="molecule type" value="Genomic_DNA"/>
</dbReference>
<accession>A0A6H5GR70</accession>
<evidence type="ECO:0000256" key="1">
    <source>
        <dbReference type="SAM" id="MobiDB-lite"/>
    </source>
</evidence>
<keyword evidence="3" id="KW-1185">Reference proteome</keyword>
<dbReference type="InterPro" id="IPR015943">
    <property type="entry name" value="WD40/YVTN_repeat-like_dom_sf"/>
</dbReference>
<name>A0A6H5GR70_9HEMI</name>
<dbReference type="OrthoDB" id="6262491at2759"/>
<protein>
    <submittedName>
        <fullName evidence="2">Uncharacterized protein</fullName>
    </submittedName>
</protein>
<dbReference type="InterPro" id="IPR036322">
    <property type="entry name" value="WD40_repeat_dom_sf"/>
</dbReference>
<reference evidence="2 3" key="1">
    <citation type="submission" date="2020-02" db="EMBL/GenBank/DDBJ databases">
        <authorList>
            <person name="Ferguson B K."/>
        </authorList>
    </citation>
    <scope>NUCLEOTIDE SEQUENCE [LARGE SCALE GENOMIC DNA]</scope>
</reference>
<feature type="region of interest" description="Disordered" evidence="1">
    <location>
        <begin position="307"/>
        <end position="336"/>
    </location>
</feature>
<dbReference type="Proteomes" id="UP000479000">
    <property type="component" value="Unassembled WGS sequence"/>
</dbReference>
<proteinExistence type="predicted"/>
<dbReference type="Gene3D" id="2.130.10.10">
    <property type="entry name" value="YVTN repeat-like/Quinoprotein amine dehydrogenase"/>
    <property type="match status" value="1"/>
</dbReference>
<dbReference type="InterPro" id="IPR001680">
    <property type="entry name" value="WD40_rpt"/>
</dbReference>
<gene>
    <name evidence="2" type="ORF">NTEN_LOCUS10855</name>
</gene>
<dbReference type="AlphaFoldDB" id="A0A6H5GR70"/>
<organism evidence="2 3">
    <name type="scientific">Nesidiocoris tenuis</name>
    <dbReference type="NCBI Taxonomy" id="355587"/>
    <lineage>
        <taxon>Eukaryota</taxon>
        <taxon>Metazoa</taxon>
        <taxon>Ecdysozoa</taxon>
        <taxon>Arthropoda</taxon>
        <taxon>Hexapoda</taxon>
        <taxon>Insecta</taxon>
        <taxon>Pterygota</taxon>
        <taxon>Neoptera</taxon>
        <taxon>Paraneoptera</taxon>
        <taxon>Hemiptera</taxon>
        <taxon>Heteroptera</taxon>
        <taxon>Panheteroptera</taxon>
        <taxon>Cimicomorpha</taxon>
        <taxon>Miridae</taxon>
        <taxon>Dicyphina</taxon>
        <taxon>Nesidiocoris</taxon>
    </lineage>
</organism>
<sequence>MVYYRINQNGGARRTSMEVSRVQYESRHAFILKMIWTQDLDHVATIDAHPVNVYSLAVLGDTLYSCSNDGTLKAWNWGTWDLKKTILEKQQNDIIKVYTDDDKLYASNDQGERWWLEGRSTKGSNHAIHGPHAALRVSQFDVQRAPRYTYMSRGAMIGRFPIRRVGQYVCFLDRSARNIFVHMTSKEDKFKRVYHIKITIIVDFPPGPRHDDIRNGGAPRPGTHHGVGRVRPHHQSLGPEHVEKHWTHRRRRLHQRHLRRRKRTSLHFIQRRLPRTSRLHFPLIFPDGDCISGNCVGKTIYRSGTRAGFTRVGTPTGASEPAPVDRTSRGASSNPIDWRQLTRFS</sequence>
<evidence type="ECO:0000313" key="2">
    <source>
        <dbReference type="EMBL" id="CAB0005378.1"/>
    </source>
</evidence>